<organism evidence="2">
    <name type="scientific">Tanacetum cinerariifolium</name>
    <name type="common">Dalmatian daisy</name>
    <name type="synonym">Chrysanthemum cinerariifolium</name>
    <dbReference type="NCBI Taxonomy" id="118510"/>
    <lineage>
        <taxon>Eukaryota</taxon>
        <taxon>Viridiplantae</taxon>
        <taxon>Streptophyta</taxon>
        <taxon>Embryophyta</taxon>
        <taxon>Tracheophyta</taxon>
        <taxon>Spermatophyta</taxon>
        <taxon>Magnoliopsida</taxon>
        <taxon>eudicotyledons</taxon>
        <taxon>Gunneridae</taxon>
        <taxon>Pentapetalae</taxon>
        <taxon>asterids</taxon>
        <taxon>campanulids</taxon>
        <taxon>Asterales</taxon>
        <taxon>Asteraceae</taxon>
        <taxon>Asteroideae</taxon>
        <taxon>Anthemideae</taxon>
        <taxon>Anthemidinae</taxon>
        <taxon>Tanacetum</taxon>
    </lineage>
</organism>
<proteinExistence type="predicted"/>
<name>A0A699KND2_TANCI</name>
<dbReference type="EMBL" id="BKCJ010538394">
    <property type="protein sequence ID" value="GFB03659.1"/>
    <property type="molecule type" value="Genomic_DNA"/>
</dbReference>
<dbReference type="AlphaFoldDB" id="A0A699KND2"/>
<reference evidence="2" key="1">
    <citation type="journal article" date="2019" name="Sci. Rep.">
        <title>Draft genome of Tanacetum cinerariifolium, the natural source of mosquito coil.</title>
        <authorList>
            <person name="Yamashiro T."/>
            <person name="Shiraishi A."/>
            <person name="Satake H."/>
            <person name="Nakayama K."/>
        </authorList>
    </citation>
    <scope>NUCLEOTIDE SEQUENCE</scope>
</reference>
<protein>
    <submittedName>
        <fullName evidence="2">Uncharacterized protein</fullName>
    </submittedName>
</protein>
<feature type="compositionally biased region" description="Polar residues" evidence="1">
    <location>
        <begin position="78"/>
        <end position="87"/>
    </location>
</feature>
<feature type="non-terminal residue" evidence="2">
    <location>
        <position position="1"/>
    </location>
</feature>
<comment type="caution">
    <text evidence="2">The sequence shown here is derived from an EMBL/GenBank/DDBJ whole genome shotgun (WGS) entry which is preliminary data.</text>
</comment>
<evidence type="ECO:0000256" key="1">
    <source>
        <dbReference type="SAM" id="MobiDB-lite"/>
    </source>
</evidence>
<accession>A0A699KND2</accession>
<feature type="region of interest" description="Disordered" evidence="1">
    <location>
        <begin position="70"/>
        <end position="94"/>
    </location>
</feature>
<sequence length="94" mass="10545">DTAGVEFGQNPKNLNYINFGSSVVTEKSNEVPRSSHNKENLVNYVDNNYHYNFDCSSVPTHRQARTVVDNHNHNVNHSGITRTSKSRTGIVEGE</sequence>
<evidence type="ECO:0000313" key="2">
    <source>
        <dbReference type="EMBL" id="GFB03659.1"/>
    </source>
</evidence>
<gene>
    <name evidence="2" type="ORF">Tci_675630</name>
</gene>